<evidence type="ECO:0000313" key="3">
    <source>
        <dbReference type="Proteomes" id="UP000026739"/>
    </source>
</evidence>
<reference evidence="2 3" key="1">
    <citation type="submission" date="2013-12" db="EMBL/GenBank/DDBJ databases">
        <authorList>
            <person name="Formusa P.A."/>
            <person name="Habash M."/>
            <person name="Lee H."/>
            <person name="Trevors J.T."/>
        </authorList>
    </citation>
    <scope>NUCLEOTIDE SEQUENCE [LARGE SCALE GENOMIC DNA]</scope>
    <source>
        <strain evidence="2 3">PD30</strain>
    </source>
</reference>
<keyword evidence="1" id="KW-0472">Membrane</keyword>
<feature type="transmembrane region" description="Helical" evidence="1">
    <location>
        <begin position="44"/>
        <end position="63"/>
    </location>
</feature>
<sequence>MTEVDRLRYLRVVLVLAGLACLALYPLMLFWPSGWAWHVGHSDYPMMIVGIYATLGVFLILAARDPLANLSLIWFTVWSSAVHGGIMAVQAFTQPGQMGHLAGDVPALFIVAVALGILTPHSQLVARPRTHKGA</sequence>
<feature type="transmembrane region" description="Helical" evidence="1">
    <location>
        <begin position="70"/>
        <end position="93"/>
    </location>
</feature>
<gene>
    <name evidence="2" type="ORF">V466_22470</name>
</gene>
<accession>A0A059KX31</accession>
<dbReference type="Pfam" id="PF20337">
    <property type="entry name" value="DUF6632"/>
    <property type="match status" value="1"/>
</dbReference>
<keyword evidence="1" id="KW-0812">Transmembrane</keyword>
<name>A0A059KX31_9PSED</name>
<feature type="transmembrane region" description="Helical" evidence="1">
    <location>
        <begin position="12"/>
        <end position="32"/>
    </location>
</feature>
<organism evidence="2 3">
    <name type="scientific">Pseudomonas mandelii PD30</name>
    <dbReference type="NCBI Taxonomy" id="1419583"/>
    <lineage>
        <taxon>Bacteria</taxon>
        <taxon>Pseudomonadati</taxon>
        <taxon>Pseudomonadota</taxon>
        <taxon>Gammaproteobacteria</taxon>
        <taxon>Pseudomonadales</taxon>
        <taxon>Pseudomonadaceae</taxon>
        <taxon>Pseudomonas</taxon>
    </lineage>
</organism>
<evidence type="ECO:0000256" key="1">
    <source>
        <dbReference type="SAM" id="Phobius"/>
    </source>
</evidence>
<dbReference type="AlphaFoldDB" id="A0A059KX31"/>
<dbReference type="EMBL" id="AZQQ01000096">
    <property type="protein sequence ID" value="KDD66607.1"/>
    <property type="molecule type" value="Genomic_DNA"/>
</dbReference>
<keyword evidence="1" id="KW-1133">Transmembrane helix</keyword>
<comment type="caution">
    <text evidence="2">The sequence shown here is derived from an EMBL/GenBank/DDBJ whole genome shotgun (WGS) entry which is preliminary data.</text>
</comment>
<protein>
    <submittedName>
        <fullName evidence="2">Membrane protein</fullName>
    </submittedName>
</protein>
<dbReference type="InterPro" id="IPR046572">
    <property type="entry name" value="DUF6632"/>
</dbReference>
<dbReference type="RefSeq" id="WP_033059985.1">
    <property type="nucleotide sequence ID" value="NZ_AZQQ01000096.1"/>
</dbReference>
<feature type="transmembrane region" description="Helical" evidence="1">
    <location>
        <begin position="105"/>
        <end position="126"/>
    </location>
</feature>
<proteinExistence type="predicted"/>
<dbReference type="eggNOG" id="ENOG5032TS1">
    <property type="taxonomic scope" value="Bacteria"/>
</dbReference>
<evidence type="ECO:0000313" key="2">
    <source>
        <dbReference type="EMBL" id="KDD66607.1"/>
    </source>
</evidence>
<dbReference type="Proteomes" id="UP000026739">
    <property type="component" value="Unassembled WGS sequence"/>
</dbReference>